<dbReference type="AlphaFoldDB" id="A0A1J5S4V8"/>
<evidence type="ECO:0000313" key="2">
    <source>
        <dbReference type="EMBL" id="OIR03114.1"/>
    </source>
</evidence>
<dbReference type="GO" id="GO:0005829">
    <property type="term" value="C:cytosol"/>
    <property type="evidence" value="ECO:0007669"/>
    <property type="project" value="TreeGrafter"/>
</dbReference>
<comment type="caution">
    <text evidence="2">The sequence shown here is derived from an EMBL/GenBank/DDBJ whole genome shotgun (WGS) entry which is preliminary data.</text>
</comment>
<gene>
    <name evidence="2" type="primary">cheW_6</name>
    <name evidence="2" type="ORF">GALL_148920</name>
</gene>
<dbReference type="InterPro" id="IPR039315">
    <property type="entry name" value="CheW"/>
</dbReference>
<proteinExistence type="predicted"/>
<dbReference type="Gene3D" id="2.40.50.180">
    <property type="entry name" value="CheA-289, Domain 4"/>
    <property type="match status" value="1"/>
</dbReference>
<evidence type="ECO:0000259" key="1">
    <source>
        <dbReference type="PROSITE" id="PS50851"/>
    </source>
</evidence>
<sequence length="189" mass="20230">MSQLQHSTPAAAGLRVAGGDAQQYLVFALYDEAFAIGIRNIKEIIEYGHLTEVPMMPEVVRGVINLRGAVVPVADLAVRFGRARTVVGRRTCIVIVEVESEPGQFQVIGILVDAVNEVLEIPPQDIEPPPAFGTHIRSDFVAGMGKISGKFVIILELKHLLSLEELASVTDQPALADAAKAGDKPLLAS</sequence>
<dbReference type="SUPFAM" id="SSF50341">
    <property type="entry name" value="CheW-like"/>
    <property type="match status" value="1"/>
</dbReference>
<dbReference type="Pfam" id="PF01584">
    <property type="entry name" value="CheW"/>
    <property type="match status" value="1"/>
</dbReference>
<name>A0A1J5S4V8_9ZZZZ</name>
<dbReference type="PANTHER" id="PTHR22617">
    <property type="entry name" value="CHEMOTAXIS SENSOR HISTIDINE KINASE-RELATED"/>
    <property type="match status" value="1"/>
</dbReference>
<protein>
    <submittedName>
        <fullName evidence="2">Chemotaxis protein CheW</fullName>
    </submittedName>
</protein>
<accession>A0A1J5S4V8</accession>
<dbReference type="GO" id="GO:0007165">
    <property type="term" value="P:signal transduction"/>
    <property type="evidence" value="ECO:0007669"/>
    <property type="project" value="InterPro"/>
</dbReference>
<dbReference type="EMBL" id="MLJW01000069">
    <property type="protein sequence ID" value="OIR03114.1"/>
    <property type="molecule type" value="Genomic_DNA"/>
</dbReference>
<dbReference type="GO" id="GO:0006935">
    <property type="term" value="P:chemotaxis"/>
    <property type="evidence" value="ECO:0007669"/>
    <property type="project" value="InterPro"/>
</dbReference>
<feature type="domain" description="CheW-like" evidence="1">
    <location>
        <begin position="21"/>
        <end position="166"/>
    </location>
</feature>
<dbReference type="SMART" id="SM00260">
    <property type="entry name" value="CheW"/>
    <property type="match status" value="1"/>
</dbReference>
<dbReference type="PROSITE" id="PS50851">
    <property type="entry name" value="CHEW"/>
    <property type="match status" value="1"/>
</dbReference>
<reference evidence="2" key="1">
    <citation type="submission" date="2016-10" db="EMBL/GenBank/DDBJ databases">
        <title>Sequence of Gallionella enrichment culture.</title>
        <authorList>
            <person name="Poehlein A."/>
            <person name="Muehling M."/>
            <person name="Daniel R."/>
        </authorList>
    </citation>
    <scope>NUCLEOTIDE SEQUENCE</scope>
</reference>
<dbReference type="Gene3D" id="2.30.30.40">
    <property type="entry name" value="SH3 Domains"/>
    <property type="match status" value="1"/>
</dbReference>
<dbReference type="PANTHER" id="PTHR22617:SF41">
    <property type="entry name" value="CHEMOTAXIS SIGNAL TRANSDUCTION SYSTEM ADAPTOR PROTEIN CHEW"/>
    <property type="match status" value="1"/>
</dbReference>
<organism evidence="2">
    <name type="scientific">mine drainage metagenome</name>
    <dbReference type="NCBI Taxonomy" id="410659"/>
    <lineage>
        <taxon>unclassified sequences</taxon>
        <taxon>metagenomes</taxon>
        <taxon>ecological metagenomes</taxon>
    </lineage>
</organism>
<dbReference type="InterPro" id="IPR002545">
    <property type="entry name" value="CheW-lke_dom"/>
</dbReference>
<dbReference type="InterPro" id="IPR036061">
    <property type="entry name" value="CheW-like_dom_sf"/>
</dbReference>